<evidence type="ECO:0000313" key="4">
    <source>
        <dbReference type="EMBL" id="CAH0627074.1"/>
    </source>
</evidence>
<feature type="transmembrane region" description="Helical" evidence="2">
    <location>
        <begin position="248"/>
        <end position="272"/>
    </location>
</feature>
<keyword evidence="2" id="KW-0812">Transmembrane</keyword>
<evidence type="ECO:0000256" key="1">
    <source>
        <dbReference type="SAM" id="MobiDB-lite"/>
    </source>
</evidence>
<gene>
    <name evidence="4" type="ORF">CINC_LOCUS12524</name>
</gene>
<keyword evidence="2" id="KW-1133">Transmembrane helix</keyword>
<evidence type="ECO:0000256" key="2">
    <source>
        <dbReference type="SAM" id="Phobius"/>
    </source>
</evidence>
<accession>A0A9P0FWL0</accession>
<sequence length="441" mass="50695">MSKGSVLFACLVYTACFCMCDVLHGPDPWNVKAQTPDVMDGSNLPPDIRMPLKKERPMETKLGFGEWWFKRLLAIMLKSGQLKKGEDGSVDISLQMRFDEDRWVVLEESLRADNALTDVMFRRTVGYVEDAIYKPTITEQIVMAWSEYIQFYLMEYKMYITLFFSALAGVGVISWLWRRMSHRHILVIIIVLLYIYEVVISYKEAEQKEYEAFVSVVNTCKWQFWTSECTIPPPDPLVFMRHMNPMKIFLRMFTTLISEPLLVMNSTIRIIIEGVTDGLWFPLNKIVCGLLLVIVNILLIILLFMVVFNFILNIPFNLSFLNNLVSIVVERNRPSVFSTNASEQQQPQIRDADRISGERLDRLLNVCSLALTNVTNVQHQTNTNARITGTSSNVNLPQIKRSASTGRLPDCSFENNNDQLSKNGNLRRRLNLGRGDGDHIR</sequence>
<feature type="chain" id="PRO_5040129957" description="Chloride channel CLIC-like protein 1" evidence="3">
    <location>
        <begin position="17"/>
        <end position="441"/>
    </location>
</feature>
<evidence type="ECO:0000313" key="5">
    <source>
        <dbReference type="Proteomes" id="UP001154114"/>
    </source>
</evidence>
<keyword evidence="5" id="KW-1185">Reference proteome</keyword>
<reference evidence="4" key="1">
    <citation type="submission" date="2021-12" db="EMBL/GenBank/DDBJ databases">
        <authorList>
            <person name="King R."/>
        </authorList>
    </citation>
    <scope>NUCLEOTIDE SEQUENCE</scope>
</reference>
<organism evidence="4 5">
    <name type="scientific">Chrysodeixis includens</name>
    <name type="common">Soybean looper</name>
    <name type="synonym">Pseudoplusia includens</name>
    <dbReference type="NCBI Taxonomy" id="689277"/>
    <lineage>
        <taxon>Eukaryota</taxon>
        <taxon>Metazoa</taxon>
        <taxon>Ecdysozoa</taxon>
        <taxon>Arthropoda</taxon>
        <taxon>Hexapoda</taxon>
        <taxon>Insecta</taxon>
        <taxon>Pterygota</taxon>
        <taxon>Neoptera</taxon>
        <taxon>Endopterygota</taxon>
        <taxon>Lepidoptera</taxon>
        <taxon>Glossata</taxon>
        <taxon>Ditrysia</taxon>
        <taxon>Noctuoidea</taxon>
        <taxon>Noctuidae</taxon>
        <taxon>Plusiinae</taxon>
        <taxon>Chrysodeixis</taxon>
    </lineage>
</organism>
<feature type="transmembrane region" description="Helical" evidence="2">
    <location>
        <begin position="284"/>
        <end position="312"/>
    </location>
</feature>
<feature type="transmembrane region" description="Helical" evidence="2">
    <location>
        <begin position="158"/>
        <end position="177"/>
    </location>
</feature>
<feature type="compositionally biased region" description="Polar residues" evidence="1">
    <location>
        <begin position="413"/>
        <end position="422"/>
    </location>
</feature>
<keyword evidence="3" id="KW-0732">Signal</keyword>
<protein>
    <recommendedName>
        <fullName evidence="6">Chloride channel CLIC-like protein 1</fullName>
    </recommendedName>
</protein>
<evidence type="ECO:0000256" key="3">
    <source>
        <dbReference type="SAM" id="SignalP"/>
    </source>
</evidence>
<feature type="transmembrane region" description="Helical" evidence="2">
    <location>
        <begin position="183"/>
        <end position="202"/>
    </location>
</feature>
<dbReference type="EMBL" id="LR824011">
    <property type="protein sequence ID" value="CAH0627074.1"/>
    <property type="molecule type" value="Genomic_DNA"/>
</dbReference>
<evidence type="ECO:0008006" key="6">
    <source>
        <dbReference type="Google" id="ProtNLM"/>
    </source>
</evidence>
<keyword evidence="2" id="KW-0472">Membrane</keyword>
<dbReference type="OrthoDB" id="7408094at2759"/>
<dbReference type="AlphaFoldDB" id="A0A9P0FWL0"/>
<feature type="signal peptide" evidence="3">
    <location>
        <begin position="1"/>
        <end position="16"/>
    </location>
</feature>
<name>A0A9P0FWL0_CHRIL</name>
<proteinExistence type="predicted"/>
<feature type="region of interest" description="Disordered" evidence="1">
    <location>
        <begin position="405"/>
        <end position="441"/>
    </location>
</feature>
<dbReference type="Proteomes" id="UP001154114">
    <property type="component" value="Chromosome 8"/>
</dbReference>